<evidence type="ECO:0008006" key="3">
    <source>
        <dbReference type="Google" id="ProtNLM"/>
    </source>
</evidence>
<comment type="caution">
    <text evidence="1">The sequence shown here is derived from an EMBL/GenBank/DDBJ whole genome shotgun (WGS) entry which is preliminary data.</text>
</comment>
<gene>
    <name evidence="1" type="ORF">DUNSADRAFT_12659</name>
</gene>
<dbReference type="Proteomes" id="UP000815325">
    <property type="component" value="Unassembled WGS sequence"/>
</dbReference>
<reference evidence="1" key="1">
    <citation type="submission" date="2017-08" db="EMBL/GenBank/DDBJ databases">
        <authorList>
            <person name="Polle J.E."/>
            <person name="Barry K."/>
            <person name="Cushman J."/>
            <person name="Schmutz J."/>
            <person name="Tran D."/>
            <person name="Hathwaick L.T."/>
            <person name="Yim W.C."/>
            <person name="Jenkins J."/>
            <person name="Mckie-Krisberg Z.M."/>
            <person name="Prochnik S."/>
            <person name="Lindquist E."/>
            <person name="Dockter R.B."/>
            <person name="Adam C."/>
            <person name="Molina H."/>
            <person name="Bunkerborg J."/>
            <person name="Jin E."/>
            <person name="Buchheim M."/>
            <person name="Magnuson J."/>
        </authorList>
    </citation>
    <scope>NUCLEOTIDE SEQUENCE</scope>
    <source>
        <strain evidence="1">CCAP 19/18</strain>
    </source>
</reference>
<proteinExistence type="predicted"/>
<keyword evidence="2" id="KW-1185">Reference proteome</keyword>
<name>A0ABQ7H3S1_DUNSA</name>
<dbReference type="EMBL" id="MU069484">
    <property type="protein sequence ID" value="KAF5841494.1"/>
    <property type="molecule type" value="Genomic_DNA"/>
</dbReference>
<sequence length="146" mass="16699">MLRSWSCQACTPHSLRARRPQRHPCRTHPACWPPSSPAQVLSCFDHGLVELVHRILCALGVLRGTLAERIQHADILLHLHRLRVCGQIKLRHHSMESSVEWNAFYDVQTCWPTAAPTLADAVIKNHIRKSCRYMERGCEKSPPAWP</sequence>
<organism evidence="1 2">
    <name type="scientific">Dunaliella salina</name>
    <name type="common">Green alga</name>
    <name type="synonym">Protococcus salinus</name>
    <dbReference type="NCBI Taxonomy" id="3046"/>
    <lineage>
        <taxon>Eukaryota</taxon>
        <taxon>Viridiplantae</taxon>
        <taxon>Chlorophyta</taxon>
        <taxon>core chlorophytes</taxon>
        <taxon>Chlorophyceae</taxon>
        <taxon>CS clade</taxon>
        <taxon>Chlamydomonadales</taxon>
        <taxon>Dunaliellaceae</taxon>
        <taxon>Dunaliella</taxon>
    </lineage>
</organism>
<accession>A0ABQ7H3S1</accession>
<evidence type="ECO:0000313" key="2">
    <source>
        <dbReference type="Proteomes" id="UP000815325"/>
    </source>
</evidence>
<protein>
    <recommendedName>
        <fullName evidence="3">Encoded protein</fullName>
    </recommendedName>
</protein>
<evidence type="ECO:0000313" key="1">
    <source>
        <dbReference type="EMBL" id="KAF5841494.1"/>
    </source>
</evidence>